<name>A0AAE0CZD2_COLKA</name>
<sequence>MLFTVVTSLAVGFAATLANAGPPNAAHAASDISDSCDAGISNDKCCFAATVKQDLGNGKVQDWGYVKATKTGQVLVGFDINAYPQGFFCLQGGFITDAIDNVCDFKAHDEVFQCRPIPKMGEGEFDTVKTSLPDGSEIVALTLQGNARFRICPIDSKQSLFHILRDGSDGRNGCHTINLALDPKTPDTCPK</sequence>
<evidence type="ECO:0000256" key="1">
    <source>
        <dbReference type="SAM" id="SignalP"/>
    </source>
</evidence>
<evidence type="ECO:0000313" key="3">
    <source>
        <dbReference type="Proteomes" id="UP001281614"/>
    </source>
</evidence>
<feature type="chain" id="PRO_5042242720" evidence="1">
    <location>
        <begin position="21"/>
        <end position="191"/>
    </location>
</feature>
<organism evidence="2 3">
    <name type="scientific">Colletotrichum kahawae</name>
    <name type="common">Coffee berry disease fungus</name>
    <dbReference type="NCBI Taxonomy" id="34407"/>
    <lineage>
        <taxon>Eukaryota</taxon>
        <taxon>Fungi</taxon>
        <taxon>Dikarya</taxon>
        <taxon>Ascomycota</taxon>
        <taxon>Pezizomycotina</taxon>
        <taxon>Sordariomycetes</taxon>
        <taxon>Hypocreomycetidae</taxon>
        <taxon>Glomerellales</taxon>
        <taxon>Glomerellaceae</taxon>
        <taxon>Colletotrichum</taxon>
        <taxon>Colletotrichum gloeosporioides species complex</taxon>
    </lineage>
</organism>
<protein>
    <submittedName>
        <fullName evidence="2">Uncharacterized protein</fullName>
    </submittedName>
</protein>
<gene>
    <name evidence="2" type="ORF">CKAH01_02607</name>
</gene>
<reference evidence="2" key="1">
    <citation type="submission" date="2023-02" db="EMBL/GenBank/DDBJ databases">
        <title>Colletotrichum kahawae CIFC_Que2 genome sequencing and assembly.</title>
        <authorList>
            <person name="Baroncelli R."/>
        </authorList>
    </citation>
    <scope>NUCLEOTIDE SEQUENCE</scope>
    <source>
        <strain evidence="2">CIFC_Que2</strain>
    </source>
</reference>
<dbReference type="Proteomes" id="UP001281614">
    <property type="component" value="Unassembled WGS sequence"/>
</dbReference>
<proteinExistence type="predicted"/>
<dbReference type="AlphaFoldDB" id="A0AAE0CZD2"/>
<feature type="signal peptide" evidence="1">
    <location>
        <begin position="1"/>
        <end position="20"/>
    </location>
</feature>
<comment type="caution">
    <text evidence="2">The sequence shown here is derived from an EMBL/GenBank/DDBJ whole genome shotgun (WGS) entry which is preliminary data.</text>
</comment>
<dbReference type="EMBL" id="VYYT01000776">
    <property type="protein sequence ID" value="KAK2729633.1"/>
    <property type="molecule type" value="Genomic_DNA"/>
</dbReference>
<keyword evidence="3" id="KW-1185">Reference proteome</keyword>
<keyword evidence="1" id="KW-0732">Signal</keyword>
<evidence type="ECO:0000313" key="2">
    <source>
        <dbReference type="EMBL" id="KAK2729633.1"/>
    </source>
</evidence>
<accession>A0AAE0CZD2</accession>